<proteinExistence type="predicted"/>
<sequence>MATNNLLLDMNWIRAPGVRTGKEQTGLLIASRRGDQLAEGRAAAERAGGLGLLRGAIGINREEYGRKA</sequence>
<reference evidence="1 2" key="1">
    <citation type="submission" date="2018-11" db="EMBL/GenBank/DDBJ databases">
        <title>Sequencing the genomes of 1000 actinobacteria strains.</title>
        <authorList>
            <person name="Klenk H.-P."/>
        </authorList>
    </citation>
    <scope>NUCLEOTIDE SEQUENCE [LARGE SCALE GENOMIC DNA]</scope>
    <source>
        <strain evidence="1 2">DSM 10546</strain>
    </source>
</reference>
<gene>
    <name evidence="1" type="ORF">EDD41_0215</name>
</gene>
<accession>A0A3N1ZSK4</accession>
<evidence type="ECO:0000313" key="2">
    <source>
        <dbReference type="Proteomes" id="UP000275749"/>
    </source>
</evidence>
<dbReference type="Proteomes" id="UP000275749">
    <property type="component" value="Unassembled WGS sequence"/>
</dbReference>
<dbReference type="AlphaFoldDB" id="A0A3N1ZSK4"/>
<organism evidence="1 2">
    <name type="scientific">Luteococcus japonicus</name>
    <dbReference type="NCBI Taxonomy" id="33984"/>
    <lineage>
        <taxon>Bacteria</taxon>
        <taxon>Bacillati</taxon>
        <taxon>Actinomycetota</taxon>
        <taxon>Actinomycetes</taxon>
        <taxon>Propionibacteriales</taxon>
        <taxon>Propionibacteriaceae</taxon>
        <taxon>Luteococcus</taxon>
    </lineage>
</organism>
<protein>
    <submittedName>
        <fullName evidence="1">Uncharacterized protein</fullName>
    </submittedName>
</protein>
<dbReference type="EMBL" id="RKHG01000001">
    <property type="protein sequence ID" value="ROR53092.1"/>
    <property type="molecule type" value="Genomic_DNA"/>
</dbReference>
<comment type="caution">
    <text evidence="1">The sequence shown here is derived from an EMBL/GenBank/DDBJ whole genome shotgun (WGS) entry which is preliminary data.</text>
</comment>
<name>A0A3N1ZSK4_9ACTN</name>
<evidence type="ECO:0000313" key="1">
    <source>
        <dbReference type="EMBL" id="ROR53092.1"/>
    </source>
</evidence>